<dbReference type="EMBL" id="CP159578">
    <property type="protein sequence ID" value="XCJ80386.1"/>
    <property type="molecule type" value="Genomic_DNA"/>
</dbReference>
<evidence type="ECO:0000313" key="1">
    <source>
        <dbReference type="EMBL" id="XCJ80386.1"/>
    </source>
</evidence>
<name>A0AB74U8K6_9GAMM</name>
<gene>
    <name evidence="1" type="ORF">ABV408_04255</name>
</gene>
<protein>
    <submittedName>
        <fullName evidence="1">Uncharacterized protein</fullName>
    </submittedName>
</protein>
<dbReference type="AlphaFoldDB" id="A0AB74U8K6"/>
<sequence length="58" mass="6218">MPGHMPSQLSLTCATCRIGAQTPSSHAGMLTLKGRTPAWMLAPRGARRPYLTDPPCLI</sequence>
<organism evidence="1">
    <name type="scientific">Salinicola endophyticus</name>
    <dbReference type="NCBI Taxonomy" id="1949083"/>
    <lineage>
        <taxon>Bacteria</taxon>
        <taxon>Pseudomonadati</taxon>
        <taxon>Pseudomonadota</taxon>
        <taxon>Gammaproteobacteria</taxon>
        <taxon>Oceanospirillales</taxon>
        <taxon>Halomonadaceae</taxon>
        <taxon>Salinicola</taxon>
    </lineage>
</organism>
<dbReference type="RefSeq" id="WP_353981208.1">
    <property type="nucleotide sequence ID" value="NZ_CP159578.1"/>
</dbReference>
<proteinExistence type="predicted"/>
<accession>A0AB74U8K6</accession>
<reference evidence="1" key="1">
    <citation type="submission" date="2024-06" db="EMBL/GenBank/DDBJ databases">
        <title>Complete genome of Salinicola endophyticus HNIBRBA4755.</title>
        <authorList>
            <person name="Shin S.Y."/>
            <person name="Kang H."/>
            <person name="Song J."/>
        </authorList>
    </citation>
    <scope>NUCLEOTIDE SEQUENCE</scope>
    <source>
        <strain evidence="1">HNIBRBA4755</strain>
    </source>
</reference>